<evidence type="ECO:0000256" key="1">
    <source>
        <dbReference type="SAM" id="MobiDB-lite"/>
    </source>
</evidence>
<evidence type="ECO:0000313" key="2">
    <source>
        <dbReference type="EMBL" id="PWY78124.1"/>
    </source>
</evidence>
<proteinExistence type="predicted"/>
<name>A0A317VUQ6_9EURO</name>
<feature type="region of interest" description="Disordered" evidence="1">
    <location>
        <begin position="1"/>
        <end position="22"/>
    </location>
</feature>
<sequence>MATTCQQSSFSPNPTANSSWEPSASHIYQISNTTFRHHYNVATSAGAQLYRVENSPLRPNKPDLTVHAGSDNTGPIVAVCKFLHLSRHLKVGLGDPSTVNLISYEDLLAQDHRHAKYRWQMTMQSAQGYEWQSFLWTRTHSVGVQDDSLTSMLSNRNFKLVEEQTGRVIAVFTSPVWSFNETGQLQMYVNYGREFDLMALTTVLGLYEKARRRRESSAATA</sequence>
<accession>A0A317VUQ6</accession>
<dbReference type="EMBL" id="MSFK01000025">
    <property type="protein sequence ID" value="PWY78124.1"/>
    <property type="molecule type" value="Genomic_DNA"/>
</dbReference>
<keyword evidence="3" id="KW-1185">Reference proteome</keyword>
<dbReference type="OrthoDB" id="3431997at2759"/>
<dbReference type="RefSeq" id="XP_025464636.1">
    <property type="nucleotide sequence ID" value="XM_025606018.1"/>
</dbReference>
<dbReference type="STRING" id="1450535.A0A317VUQ6"/>
<dbReference type="Proteomes" id="UP000246702">
    <property type="component" value="Unassembled WGS sequence"/>
</dbReference>
<dbReference type="AlphaFoldDB" id="A0A317VUQ6"/>
<reference evidence="2 3" key="1">
    <citation type="submission" date="2016-12" db="EMBL/GenBank/DDBJ databases">
        <title>The genomes of Aspergillus section Nigri reveals drivers in fungal speciation.</title>
        <authorList>
            <consortium name="DOE Joint Genome Institute"/>
            <person name="Vesth T.C."/>
            <person name="Nybo J."/>
            <person name="Theobald S."/>
            <person name="Brandl J."/>
            <person name="Frisvad J.C."/>
            <person name="Nielsen K.F."/>
            <person name="Lyhne E.K."/>
            <person name="Kogle M.E."/>
            <person name="Kuo A."/>
            <person name="Riley R."/>
            <person name="Clum A."/>
            <person name="Nolan M."/>
            <person name="Lipzen A."/>
            <person name="Salamov A."/>
            <person name="Henrissat B."/>
            <person name="Wiebenga A."/>
            <person name="De Vries R.P."/>
            <person name="Grigoriev I.V."/>
            <person name="Mortensen U.H."/>
            <person name="Andersen M.R."/>
            <person name="Baker S.E."/>
        </authorList>
    </citation>
    <scope>NUCLEOTIDE SEQUENCE [LARGE SCALE GENOMIC DNA]</scope>
    <source>
        <strain evidence="2 3">CBS 115572</strain>
    </source>
</reference>
<gene>
    <name evidence="2" type="ORF">BO94DRAFT_187187</name>
</gene>
<organism evidence="2 3">
    <name type="scientific">Aspergillus sclerotioniger CBS 115572</name>
    <dbReference type="NCBI Taxonomy" id="1450535"/>
    <lineage>
        <taxon>Eukaryota</taxon>
        <taxon>Fungi</taxon>
        <taxon>Dikarya</taxon>
        <taxon>Ascomycota</taxon>
        <taxon>Pezizomycotina</taxon>
        <taxon>Eurotiomycetes</taxon>
        <taxon>Eurotiomycetidae</taxon>
        <taxon>Eurotiales</taxon>
        <taxon>Aspergillaceae</taxon>
        <taxon>Aspergillus</taxon>
        <taxon>Aspergillus subgen. Circumdati</taxon>
    </lineage>
</organism>
<evidence type="ECO:0000313" key="3">
    <source>
        <dbReference type="Proteomes" id="UP000246702"/>
    </source>
</evidence>
<comment type="caution">
    <text evidence="2">The sequence shown here is derived from an EMBL/GenBank/DDBJ whole genome shotgun (WGS) entry which is preliminary data.</text>
</comment>
<dbReference type="GeneID" id="37108161"/>
<protein>
    <submittedName>
        <fullName evidence="2">Uncharacterized protein</fullName>
    </submittedName>
</protein>